<name>A0A2M9CX47_9BACT</name>
<dbReference type="Pfam" id="PF18962">
    <property type="entry name" value="Por_Secre_tail"/>
    <property type="match status" value="1"/>
</dbReference>
<feature type="domain" description="Secretion system C-terminal sorting" evidence="2">
    <location>
        <begin position="336"/>
        <end position="401"/>
    </location>
</feature>
<keyword evidence="4" id="KW-1185">Reference proteome</keyword>
<dbReference type="InterPro" id="IPR026444">
    <property type="entry name" value="Secre_tail"/>
</dbReference>
<dbReference type="AlphaFoldDB" id="A0A2M9CX47"/>
<evidence type="ECO:0000313" key="3">
    <source>
        <dbReference type="EMBL" id="PJJ76494.1"/>
    </source>
</evidence>
<dbReference type="NCBIfam" id="TIGR04183">
    <property type="entry name" value="Por_Secre_tail"/>
    <property type="match status" value="1"/>
</dbReference>
<feature type="chain" id="PRO_5014767233" evidence="1">
    <location>
        <begin position="19"/>
        <end position="411"/>
    </location>
</feature>
<reference evidence="3 4" key="1">
    <citation type="submission" date="2017-11" db="EMBL/GenBank/DDBJ databases">
        <title>Genomic Encyclopedia of Archaeal and Bacterial Type Strains, Phase II (KMG-II): From Individual Species to Whole Genera.</title>
        <authorList>
            <person name="Goeker M."/>
        </authorList>
    </citation>
    <scope>NUCLEOTIDE SEQUENCE [LARGE SCALE GENOMIC DNA]</scope>
    <source>
        <strain evidence="3 4">DSM 27268</strain>
    </source>
</reference>
<evidence type="ECO:0000256" key="1">
    <source>
        <dbReference type="SAM" id="SignalP"/>
    </source>
</evidence>
<dbReference type="RefSeq" id="WP_100314959.1">
    <property type="nucleotide sequence ID" value="NZ_PGFG01000001.1"/>
</dbReference>
<dbReference type="Gene3D" id="2.60.40.10">
    <property type="entry name" value="Immunoglobulins"/>
    <property type="match status" value="1"/>
</dbReference>
<gene>
    <name evidence="3" type="ORF">BXY57_2119</name>
</gene>
<dbReference type="InterPro" id="IPR013783">
    <property type="entry name" value="Ig-like_fold"/>
</dbReference>
<protein>
    <submittedName>
        <fullName evidence="3">Putative secreted protein (Por secretion system target)</fullName>
    </submittedName>
</protein>
<evidence type="ECO:0000259" key="2">
    <source>
        <dbReference type="Pfam" id="PF18962"/>
    </source>
</evidence>
<evidence type="ECO:0000313" key="4">
    <source>
        <dbReference type="Proteomes" id="UP000230000"/>
    </source>
</evidence>
<dbReference type="Proteomes" id="UP000230000">
    <property type="component" value="Unassembled WGS sequence"/>
</dbReference>
<keyword evidence="1" id="KW-0732">Signal</keyword>
<feature type="signal peptide" evidence="1">
    <location>
        <begin position="1"/>
        <end position="18"/>
    </location>
</feature>
<dbReference type="OrthoDB" id="656363at2"/>
<organism evidence="3 4">
    <name type="scientific">Thermoflavifilum aggregans</name>
    <dbReference type="NCBI Taxonomy" id="454188"/>
    <lineage>
        <taxon>Bacteria</taxon>
        <taxon>Pseudomonadati</taxon>
        <taxon>Bacteroidota</taxon>
        <taxon>Chitinophagia</taxon>
        <taxon>Chitinophagales</taxon>
        <taxon>Chitinophagaceae</taxon>
        <taxon>Thermoflavifilum</taxon>
    </lineage>
</organism>
<comment type="caution">
    <text evidence="3">The sequence shown here is derived from an EMBL/GenBank/DDBJ whole genome shotgun (WGS) entry which is preliminary data.</text>
</comment>
<proteinExistence type="predicted"/>
<sequence>MLKCLPLIFLLAAFAASAQTVDVFTAVQNGGWNTASTWSPSGPPQPLGSGHKVKVVIPAGITVNTLDITSPPQEMTKQIDTIVIFGSLQLGDPNANPTTDFFFDYPVYILIANGGRLVDSTSASSSYGGPGSTPRHVIALQKGNSPDTSAIVIQPGGEIQPACDAYPGTYIYGVSGNHSSSNYTYYAVPYTISCPGPFPSDNSYSYIISVDYNTGAVNYSGPITLPVILINFSGYYQQGMGVQLQWSTSSEYNSSYFAVERSTDGTSFTELGRVQAQGNSQIAHSYTFTDGTVLKSTVSLYYYRLRQVDLDGHFTYSKVIAIHIPLSDQSPGNLLLWPNPNTGNFQLQIPLGENQKAMLRIVNLAGQVVQQQWVNSPISTIRLQQPTSGVYLVQIQYADGSRKTLRMLVIQ</sequence>
<dbReference type="EMBL" id="PGFG01000001">
    <property type="protein sequence ID" value="PJJ76494.1"/>
    <property type="molecule type" value="Genomic_DNA"/>
</dbReference>
<accession>A0A2M9CX47</accession>